<comment type="similarity">
    <text evidence="2">Belongs to the cytochrome ubiquinol oxidase subunit 2 family.</text>
</comment>
<evidence type="ECO:0000256" key="7">
    <source>
        <dbReference type="SAM" id="Phobius"/>
    </source>
</evidence>
<dbReference type="NCBIfam" id="TIGR00203">
    <property type="entry name" value="cydB"/>
    <property type="match status" value="1"/>
</dbReference>
<dbReference type="RefSeq" id="WP_215819248.1">
    <property type="nucleotide sequence ID" value="NZ_JAGSOY010000014.1"/>
</dbReference>
<dbReference type="PANTHER" id="PTHR43141">
    <property type="entry name" value="CYTOCHROME BD2 SUBUNIT II"/>
    <property type="match status" value="1"/>
</dbReference>
<dbReference type="InterPro" id="IPR003317">
    <property type="entry name" value="Cyt-d_oxidase_su2"/>
</dbReference>
<evidence type="ECO:0000256" key="5">
    <source>
        <dbReference type="ARBA" id="ARBA00022989"/>
    </source>
</evidence>
<feature type="transmembrane region" description="Helical" evidence="7">
    <location>
        <begin position="255"/>
        <end position="279"/>
    </location>
</feature>
<feature type="transmembrane region" description="Helical" evidence="7">
    <location>
        <begin position="110"/>
        <end position="135"/>
    </location>
</feature>
<evidence type="ECO:0000256" key="1">
    <source>
        <dbReference type="ARBA" id="ARBA00004651"/>
    </source>
</evidence>
<gene>
    <name evidence="8" type="primary">cydB</name>
    <name evidence="8" type="ORF">KCG35_08425</name>
</gene>
<proteinExistence type="inferred from homology"/>
<evidence type="ECO:0000256" key="2">
    <source>
        <dbReference type="ARBA" id="ARBA00007543"/>
    </source>
</evidence>
<keyword evidence="5 7" id="KW-1133">Transmembrane helix</keyword>
<dbReference type="EMBL" id="JAGSOY010000014">
    <property type="protein sequence ID" value="MBU2711083.1"/>
    <property type="molecule type" value="Genomic_DNA"/>
</dbReference>
<comment type="caution">
    <text evidence="8">The sequence shown here is derived from an EMBL/GenBank/DDBJ whole genome shotgun (WGS) entry which is preliminary data.</text>
</comment>
<keyword evidence="4 7" id="KW-0812">Transmembrane</keyword>
<feature type="transmembrane region" description="Helical" evidence="7">
    <location>
        <begin position="6"/>
        <end position="35"/>
    </location>
</feature>
<evidence type="ECO:0000313" key="9">
    <source>
        <dbReference type="Proteomes" id="UP000690515"/>
    </source>
</evidence>
<feature type="transmembrane region" description="Helical" evidence="7">
    <location>
        <begin position="299"/>
        <end position="317"/>
    </location>
</feature>
<reference evidence="8 9" key="1">
    <citation type="submission" date="2021-04" db="EMBL/GenBank/DDBJ databases">
        <authorList>
            <person name="Pira H."/>
            <person name="Risdian C."/>
            <person name="Wink J."/>
        </authorList>
    </citation>
    <scope>NUCLEOTIDE SEQUENCE [LARGE SCALE GENOMIC DNA]</scope>
    <source>
        <strain evidence="8 9">WH53</strain>
    </source>
</reference>
<feature type="transmembrane region" description="Helical" evidence="7">
    <location>
        <begin position="220"/>
        <end position="243"/>
    </location>
</feature>
<accession>A0ABS5ZAJ9</accession>
<evidence type="ECO:0000256" key="4">
    <source>
        <dbReference type="ARBA" id="ARBA00022692"/>
    </source>
</evidence>
<keyword evidence="9" id="KW-1185">Reference proteome</keyword>
<evidence type="ECO:0000256" key="6">
    <source>
        <dbReference type="ARBA" id="ARBA00023136"/>
    </source>
</evidence>
<dbReference type="Proteomes" id="UP000690515">
    <property type="component" value="Unassembled WGS sequence"/>
</dbReference>
<name>A0ABS5ZAJ9_9GAMM</name>
<dbReference type="Pfam" id="PF02322">
    <property type="entry name" value="Cyt_bd_oxida_II"/>
    <property type="match status" value="1"/>
</dbReference>
<feature type="transmembrane region" description="Helical" evidence="7">
    <location>
        <begin position="80"/>
        <end position="98"/>
    </location>
</feature>
<keyword evidence="6 7" id="KW-0472">Membrane</keyword>
<keyword evidence="3" id="KW-1003">Cell membrane</keyword>
<protein>
    <submittedName>
        <fullName evidence="8">Cytochrome d ubiquinol oxidase subunit II</fullName>
    </submittedName>
</protein>
<organism evidence="8 9">
    <name type="scientific">Zooshikella harenae</name>
    <dbReference type="NCBI Taxonomy" id="2827238"/>
    <lineage>
        <taxon>Bacteria</taxon>
        <taxon>Pseudomonadati</taxon>
        <taxon>Pseudomonadota</taxon>
        <taxon>Gammaproteobacteria</taxon>
        <taxon>Oceanospirillales</taxon>
        <taxon>Zooshikellaceae</taxon>
        <taxon>Zooshikella</taxon>
    </lineage>
</organism>
<evidence type="ECO:0000313" key="8">
    <source>
        <dbReference type="EMBL" id="MBU2711083.1"/>
    </source>
</evidence>
<feature type="transmembrane region" description="Helical" evidence="7">
    <location>
        <begin position="189"/>
        <end position="208"/>
    </location>
</feature>
<sequence>MDWAIVWFLLLGFGVFMYVVLDGFDLGLGILYPWYQPDERLLMMNSIKHIWDGNETWLVLGGVLLFAAFPPAYSLVLSHLYLPIMTMLLALIFRGVAFEYRFKATTSKHWWDFAFCAGSSITTFCQGLMLGVLLQGLVLEEGTLTMSSWSWLTPFSVFTGFALMVGYALLGTLWLVWKTSGAIQQHSRQIALNLLIGLAVLLVIVSGWSTLLDERIMDRWFSFPNTLWLAPLPLLTAYALWRARQALMVPTKREWLPFAWVIAVFGLSFLGLVVSVFPFLIPWQLTLWEAIAPAKSLNFILPGVLILVPVILGYTLFGYRVFSGKLDSVEGGY</sequence>
<comment type="subcellular location">
    <subcellularLocation>
        <location evidence="1">Cell membrane</location>
        <topology evidence="1">Multi-pass membrane protein</topology>
    </subcellularLocation>
</comment>
<feature type="transmembrane region" description="Helical" evidence="7">
    <location>
        <begin position="155"/>
        <end position="177"/>
    </location>
</feature>
<dbReference type="PANTHER" id="PTHR43141:SF4">
    <property type="entry name" value="CYTOCHROME BD2 SUBUNIT II"/>
    <property type="match status" value="1"/>
</dbReference>
<evidence type="ECO:0000256" key="3">
    <source>
        <dbReference type="ARBA" id="ARBA00022475"/>
    </source>
</evidence>